<accession>A0A2P2N3R8</accession>
<dbReference type="EMBL" id="GGEC01056638">
    <property type="protein sequence ID" value="MBX37122.1"/>
    <property type="molecule type" value="Transcribed_RNA"/>
</dbReference>
<dbReference type="AlphaFoldDB" id="A0A2P2N3R8"/>
<reference evidence="1" key="1">
    <citation type="submission" date="2018-02" db="EMBL/GenBank/DDBJ databases">
        <title>Rhizophora mucronata_Transcriptome.</title>
        <authorList>
            <person name="Meera S.P."/>
            <person name="Sreeshan A."/>
            <person name="Augustine A."/>
        </authorList>
    </citation>
    <scope>NUCLEOTIDE SEQUENCE</scope>
    <source>
        <tissue evidence="1">Leaf</tissue>
    </source>
</reference>
<name>A0A2P2N3R8_RHIMU</name>
<organism evidence="1">
    <name type="scientific">Rhizophora mucronata</name>
    <name type="common">Asiatic mangrove</name>
    <dbReference type="NCBI Taxonomy" id="61149"/>
    <lineage>
        <taxon>Eukaryota</taxon>
        <taxon>Viridiplantae</taxon>
        <taxon>Streptophyta</taxon>
        <taxon>Embryophyta</taxon>
        <taxon>Tracheophyta</taxon>
        <taxon>Spermatophyta</taxon>
        <taxon>Magnoliopsida</taxon>
        <taxon>eudicotyledons</taxon>
        <taxon>Gunneridae</taxon>
        <taxon>Pentapetalae</taxon>
        <taxon>rosids</taxon>
        <taxon>fabids</taxon>
        <taxon>Malpighiales</taxon>
        <taxon>Rhizophoraceae</taxon>
        <taxon>Rhizophora</taxon>
    </lineage>
</organism>
<sequence>MRKHYLINLFWKSNYRHKNSILTRSLEW</sequence>
<protein>
    <submittedName>
        <fullName evidence="1">Uncharacterized protein</fullName>
    </submittedName>
</protein>
<evidence type="ECO:0000313" key="1">
    <source>
        <dbReference type="EMBL" id="MBX37122.1"/>
    </source>
</evidence>
<proteinExistence type="predicted"/>